<dbReference type="GO" id="GO:0032259">
    <property type="term" value="P:methylation"/>
    <property type="evidence" value="ECO:0007669"/>
    <property type="project" value="UniProtKB-KW"/>
</dbReference>
<dbReference type="InterPro" id="IPR029063">
    <property type="entry name" value="SAM-dependent_MTases_sf"/>
</dbReference>
<dbReference type="Proteomes" id="UP000325081">
    <property type="component" value="Unassembled WGS sequence"/>
</dbReference>
<comment type="caution">
    <text evidence="2">The sequence shown here is derived from an EMBL/GenBank/DDBJ whole genome shotgun (WGS) entry which is preliminary data.</text>
</comment>
<dbReference type="EMBL" id="BKCP01004650">
    <property type="protein sequence ID" value="GER32910.1"/>
    <property type="molecule type" value="Genomic_DNA"/>
</dbReference>
<gene>
    <name evidence="2" type="ORF">STAS_09005</name>
</gene>
<sequence>MPFTSPSLSSCFSFNLNTTQTPTISKTVNSTLKSAIPSVSCSNPAKSKKNYPDLLGNGGHCSCCPRRHLFGSMLGVGLFPVLPSFASGDETSPQNDKVTLSKIRPPRPDWYEEFYALAMDKLTKPYEAEIAAYKSQLFAKLKGKPDNILEIGVGTGPNLKYYADYPGVNVFGVDPNRKMEKYAQAAVENAGLMLSNFKFIQGVAEALPVDDASVDVVVGTLVLCSVNDIDQALQEIRRVLKPGGIYIFVEHVGAKDGTILKFVQRILDPLQQTLADGCHLTRNTDEYISRTGFASLDINHVSLSTASILNPHVYGVAYK</sequence>
<keyword evidence="3" id="KW-1185">Reference proteome</keyword>
<dbReference type="InterPro" id="IPR052356">
    <property type="entry name" value="Thiol_S-MT"/>
</dbReference>
<organism evidence="2 3">
    <name type="scientific">Striga asiatica</name>
    <name type="common">Asiatic witchweed</name>
    <name type="synonym">Buchnera asiatica</name>
    <dbReference type="NCBI Taxonomy" id="4170"/>
    <lineage>
        <taxon>Eukaryota</taxon>
        <taxon>Viridiplantae</taxon>
        <taxon>Streptophyta</taxon>
        <taxon>Embryophyta</taxon>
        <taxon>Tracheophyta</taxon>
        <taxon>Spermatophyta</taxon>
        <taxon>Magnoliopsida</taxon>
        <taxon>eudicotyledons</taxon>
        <taxon>Gunneridae</taxon>
        <taxon>Pentapetalae</taxon>
        <taxon>asterids</taxon>
        <taxon>lamiids</taxon>
        <taxon>Lamiales</taxon>
        <taxon>Orobanchaceae</taxon>
        <taxon>Buchnereae</taxon>
        <taxon>Striga</taxon>
    </lineage>
</organism>
<dbReference type="GO" id="GO:0008757">
    <property type="term" value="F:S-adenosylmethionine-dependent methyltransferase activity"/>
    <property type="evidence" value="ECO:0007669"/>
    <property type="project" value="InterPro"/>
</dbReference>
<protein>
    <submittedName>
        <fullName evidence="2">Ubiquinone/menaquinone biosynthesisC-methyltransferase UbiE</fullName>
    </submittedName>
</protein>
<dbReference type="AlphaFoldDB" id="A0A5A7PJG0"/>
<dbReference type="CDD" id="cd02440">
    <property type="entry name" value="AdoMet_MTases"/>
    <property type="match status" value="1"/>
</dbReference>
<dbReference type="OrthoDB" id="416496at2759"/>
<evidence type="ECO:0000313" key="3">
    <source>
        <dbReference type="Proteomes" id="UP000325081"/>
    </source>
</evidence>
<dbReference type="PANTHER" id="PTHR45036">
    <property type="entry name" value="METHYLTRANSFERASE LIKE 7B"/>
    <property type="match status" value="1"/>
</dbReference>
<name>A0A5A7PJG0_STRAF</name>
<dbReference type="Pfam" id="PF08241">
    <property type="entry name" value="Methyltransf_11"/>
    <property type="match status" value="1"/>
</dbReference>
<proteinExistence type="predicted"/>
<feature type="domain" description="Methyltransferase type 11" evidence="1">
    <location>
        <begin position="149"/>
        <end position="248"/>
    </location>
</feature>
<evidence type="ECO:0000259" key="1">
    <source>
        <dbReference type="Pfam" id="PF08241"/>
    </source>
</evidence>
<keyword evidence="2" id="KW-0489">Methyltransferase</keyword>
<dbReference type="Gene3D" id="3.40.50.150">
    <property type="entry name" value="Vaccinia Virus protein VP39"/>
    <property type="match status" value="1"/>
</dbReference>
<evidence type="ECO:0000313" key="2">
    <source>
        <dbReference type="EMBL" id="GER32910.1"/>
    </source>
</evidence>
<keyword evidence="2" id="KW-0830">Ubiquinone</keyword>
<dbReference type="GO" id="GO:0009820">
    <property type="term" value="P:alkaloid metabolic process"/>
    <property type="evidence" value="ECO:0007669"/>
    <property type="project" value="UniProtKB-KW"/>
</dbReference>
<reference evidence="3" key="1">
    <citation type="journal article" date="2019" name="Curr. Biol.">
        <title>Genome Sequence of Striga asiatica Provides Insight into the Evolution of Plant Parasitism.</title>
        <authorList>
            <person name="Yoshida S."/>
            <person name="Kim S."/>
            <person name="Wafula E.K."/>
            <person name="Tanskanen J."/>
            <person name="Kim Y.M."/>
            <person name="Honaas L."/>
            <person name="Yang Z."/>
            <person name="Spallek T."/>
            <person name="Conn C.E."/>
            <person name="Ichihashi Y."/>
            <person name="Cheong K."/>
            <person name="Cui S."/>
            <person name="Der J.P."/>
            <person name="Gundlach H."/>
            <person name="Jiao Y."/>
            <person name="Hori C."/>
            <person name="Ishida J.K."/>
            <person name="Kasahara H."/>
            <person name="Kiba T."/>
            <person name="Kim M.S."/>
            <person name="Koo N."/>
            <person name="Laohavisit A."/>
            <person name="Lee Y.H."/>
            <person name="Lumba S."/>
            <person name="McCourt P."/>
            <person name="Mortimer J.C."/>
            <person name="Mutuku J.M."/>
            <person name="Nomura T."/>
            <person name="Sasaki-Sekimoto Y."/>
            <person name="Seto Y."/>
            <person name="Wang Y."/>
            <person name="Wakatake T."/>
            <person name="Sakakibara H."/>
            <person name="Demura T."/>
            <person name="Yamaguchi S."/>
            <person name="Yoneyama K."/>
            <person name="Manabe R.I."/>
            <person name="Nelson D.C."/>
            <person name="Schulman A.H."/>
            <person name="Timko M.P."/>
            <person name="dePamphilis C.W."/>
            <person name="Choi D."/>
            <person name="Shirasu K."/>
        </authorList>
    </citation>
    <scope>NUCLEOTIDE SEQUENCE [LARGE SCALE GENOMIC DNA]</scope>
    <source>
        <strain evidence="3">cv. UVA1</strain>
    </source>
</reference>
<keyword evidence="2" id="KW-0808">Transferase</keyword>
<dbReference type="PANTHER" id="PTHR45036:SF1">
    <property type="entry name" value="METHYLTRANSFERASE LIKE 7A"/>
    <property type="match status" value="1"/>
</dbReference>
<dbReference type="InterPro" id="IPR013216">
    <property type="entry name" value="Methyltransf_11"/>
</dbReference>
<dbReference type="SUPFAM" id="SSF53335">
    <property type="entry name" value="S-adenosyl-L-methionine-dependent methyltransferases"/>
    <property type="match status" value="1"/>
</dbReference>
<accession>A0A5A7PJG0</accession>